<protein>
    <recommendedName>
        <fullName evidence="4">CCHC-type domain-containing protein</fullName>
    </recommendedName>
</protein>
<accession>A0AAQ3JQY0</accession>
<reference evidence="2 3" key="1">
    <citation type="submission" date="2023-10" db="EMBL/GenBank/DDBJ databases">
        <title>Chromosome-scale genome assembly provides insights into flower coloration mechanisms of Canna indica.</title>
        <authorList>
            <person name="Li C."/>
        </authorList>
    </citation>
    <scope>NUCLEOTIDE SEQUENCE [LARGE SCALE GENOMIC DNA]</scope>
    <source>
        <tissue evidence="2">Flower</tissue>
    </source>
</reference>
<keyword evidence="3" id="KW-1185">Reference proteome</keyword>
<evidence type="ECO:0008006" key="4">
    <source>
        <dbReference type="Google" id="ProtNLM"/>
    </source>
</evidence>
<dbReference type="PANTHER" id="PTHR31286">
    <property type="entry name" value="GLYCINE-RICH CELL WALL STRUCTURAL PROTEIN 1.8-LIKE"/>
    <property type="match status" value="1"/>
</dbReference>
<evidence type="ECO:0000313" key="2">
    <source>
        <dbReference type="EMBL" id="WOK94593.1"/>
    </source>
</evidence>
<name>A0AAQ3JQY0_9LILI</name>
<dbReference type="SUPFAM" id="SSF56219">
    <property type="entry name" value="DNase I-like"/>
    <property type="match status" value="1"/>
</dbReference>
<sequence>MSGLPLEFLNQKILLQLAAVIGKPVKIDEFTLSGTRGKYAKVCVLLDLKKPIEQGFWGEAKRSCFFQTVAYENLLNICFNCGKVEHQEEQCSVNERMISEKEKETIVEKTTNSDEKLLGSWIQIHKRNRKFSKGSSKNINEINNSFVVLNNPACEEKNTENSKKGKRIERTVIRKMKISKKKERGAGKKVANEYLRDMVFEHIADMVLLQKTHMVGSEISNYISKFWRNWEAETMESNGRAGGLLLLWRRNRLKVKVVHRDDQSMCFVVQLSNVKAFLLTGVYASTNKKKMSQLWDLVIPNLPWPVVGDLNCVNCAEEKERWKPSSRLPSRATPHHIDSPTTASGDSARLPSPALGIDSAVRTTPLSSPRSPPALGDSARLLVSVLQPLATPQTAAWIFSDSRRLRDEAYLCFPVPYCLCMIEEAGCFASIAHSG</sequence>
<organism evidence="2 3">
    <name type="scientific">Canna indica</name>
    <name type="common">Indian-shot</name>
    <dbReference type="NCBI Taxonomy" id="4628"/>
    <lineage>
        <taxon>Eukaryota</taxon>
        <taxon>Viridiplantae</taxon>
        <taxon>Streptophyta</taxon>
        <taxon>Embryophyta</taxon>
        <taxon>Tracheophyta</taxon>
        <taxon>Spermatophyta</taxon>
        <taxon>Magnoliopsida</taxon>
        <taxon>Liliopsida</taxon>
        <taxon>Zingiberales</taxon>
        <taxon>Cannaceae</taxon>
        <taxon>Canna</taxon>
    </lineage>
</organism>
<gene>
    <name evidence="2" type="ORF">Cni_G03298</name>
</gene>
<dbReference type="PANTHER" id="PTHR31286:SF99">
    <property type="entry name" value="DUF4283 DOMAIN-CONTAINING PROTEIN"/>
    <property type="match status" value="1"/>
</dbReference>
<feature type="region of interest" description="Disordered" evidence="1">
    <location>
        <begin position="323"/>
        <end position="350"/>
    </location>
</feature>
<evidence type="ECO:0000256" key="1">
    <source>
        <dbReference type="SAM" id="MobiDB-lite"/>
    </source>
</evidence>
<evidence type="ECO:0000313" key="3">
    <source>
        <dbReference type="Proteomes" id="UP001327560"/>
    </source>
</evidence>
<dbReference type="EMBL" id="CP136890">
    <property type="protein sequence ID" value="WOK94593.1"/>
    <property type="molecule type" value="Genomic_DNA"/>
</dbReference>
<dbReference type="InterPro" id="IPR036691">
    <property type="entry name" value="Endo/exonu/phosph_ase_sf"/>
</dbReference>
<dbReference type="Proteomes" id="UP001327560">
    <property type="component" value="Chromosome 1"/>
</dbReference>
<dbReference type="Gene3D" id="3.60.10.10">
    <property type="entry name" value="Endonuclease/exonuclease/phosphatase"/>
    <property type="match status" value="1"/>
</dbReference>
<proteinExistence type="predicted"/>
<dbReference type="AlphaFoldDB" id="A0AAQ3JQY0"/>
<dbReference type="InterPro" id="IPR040256">
    <property type="entry name" value="At4g02000-like"/>
</dbReference>